<protein>
    <submittedName>
        <fullName evidence="6">Glyoxylase-like metal-dependent hydrolase (Beta-lactamase superfamily II)</fullName>
    </submittedName>
</protein>
<dbReference type="CDD" id="cd16281">
    <property type="entry name" value="metallo-hydrolase-like_MBL-fold"/>
    <property type="match status" value="1"/>
</dbReference>
<evidence type="ECO:0000313" key="6">
    <source>
        <dbReference type="EMBL" id="MET4570853.1"/>
    </source>
</evidence>
<keyword evidence="3" id="KW-0378">Hydrolase</keyword>
<dbReference type="InterPro" id="IPR051013">
    <property type="entry name" value="MBL_superfamily_lactonases"/>
</dbReference>
<evidence type="ECO:0000256" key="4">
    <source>
        <dbReference type="ARBA" id="ARBA00022833"/>
    </source>
</evidence>
<keyword evidence="7" id="KW-1185">Reference proteome</keyword>
<evidence type="ECO:0000313" key="7">
    <source>
        <dbReference type="Proteomes" id="UP001549251"/>
    </source>
</evidence>
<feature type="domain" description="Metallo-beta-lactamase" evidence="5">
    <location>
        <begin position="96"/>
        <end position="306"/>
    </location>
</feature>
<dbReference type="PANTHER" id="PTHR42978:SF6">
    <property type="entry name" value="QUORUM-QUENCHING LACTONASE YTNP-RELATED"/>
    <property type="match status" value="1"/>
</dbReference>
<dbReference type="PANTHER" id="PTHR42978">
    <property type="entry name" value="QUORUM-QUENCHING LACTONASE YTNP-RELATED-RELATED"/>
    <property type="match status" value="1"/>
</dbReference>
<evidence type="ECO:0000256" key="3">
    <source>
        <dbReference type="ARBA" id="ARBA00022801"/>
    </source>
</evidence>
<sequence>MGLTLRASLRLSKSVPDGFVFGPSMGLTLRCAQGRLRRPDSFQTNPWQWDTDFAMELFSILGNSQQLDGGAMFGNAPKALWSRWIEPDAENRIPLACRCLLVKDLDGRNVLFETGIGAFFEPALRERYGVVESRHVLLDSLAEAGLTHEDIDVVVLSHLHFDHAGGLLAAWEEGQAPRLLFPNARFVVGAEHWRRALKPHPRDRASFVPELQPLLEASGRLELVDGEYSQTLGESARFFFSDGHTPGLMLAEVGGVVFCADLIPGRFWVHLPITMGYDRWPEKLIDEKRVFLEDKLARGVGLFFTHDHEYALARVTRDERGRFGTADEQRELRGVPPHRHAGAA</sequence>
<evidence type="ECO:0000259" key="5">
    <source>
        <dbReference type="SMART" id="SM00849"/>
    </source>
</evidence>
<dbReference type="Proteomes" id="UP001549251">
    <property type="component" value="Unassembled WGS sequence"/>
</dbReference>
<keyword evidence="4" id="KW-0862">Zinc</keyword>
<dbReference type="SMART" id="SM00849">
    <property type="entry name" value="Lactamase_B"/>
    <property type="match status" value="1"/>
</dbReference>
<name>A0ABV2Q0M0_9GAMM</name>
<organism evidence="6 7">
    <name type="scientific">Rhodanobacter soli</name>
    <dbReference type="NCBI Taxonomy" id="590609"/>
    <lineage>
        <taxon>Bacteria</taxon>
        <taxon>Pseudomonadati</taxon>
        <taxon>Pseudomonadota</taxon>
        <taxon>Gammaproteobacteria</taxon>
        <taxon>Lysobacterales</taxon>
        <taxon>Rhodanobacteraceae</taxon>
        <taxon>Rhodanobacter</taxon>
    </lineage>
</organism>
<reference evidence="6 7" key="1">
    <citation type="submission" date="2024-06" db="EMBL/GenBank/DDBJ databases">
        <title>Sorghum-associated microbial communities from plants grown in Nebraska, USA.</title>
        <authorList>
            <person name="Schachtman D."/>
        </authorList>
    </citation>
    <scope>NUCLEOTIDE SEQUENCE [LARGE SCALE GENOMIC DNA]</scope>
    <source>
        <strain evidence="6 7">1757</strain>
    </source>
</reference>
<dbReference type="SUPFAM" id="SSF56281">
    <property type="entry name" value="Metallo-hydrolase/oxidoreductase"/>
    <property type="match status" value="1"/>
</dbReference>
<evidence type="ECO:0000256" key="1">
    <source>
        <dbReference type="ARBA" id="ARBA00007749"/>
    </source>
</evidence>
<evidence type="ECO:0000256" key="2">
    <source>
        <dbReference type="ARBA" id="ARBA00022723"/>
    </source>
</evidence>
<accession>A0ABV2Q0M0</accession>
<dbReference type="InterPro" id="IPR001279">
    <property type="entry name" value="Metallo-B-lactamas"/>
</dbReference>
<keyword evidence="2" id="KW-0479">Metal-binding</keyword>
<dbReference type="Gene3D" id="3.60.15.10">
    <property type="entry name" value="Ribonuclease Z/Hydroxyacylglutathione hydrolase-like"/>
    <property type="match status" value="1"/>
</dbReference>
<comment type="caution">
    <text evidence="6">The sequence shown here is derived from an EMBL/GenBank/DDBJ whole genome shotgun (WGS) entry which is preliminary data.</text>
</comment>
<dbReference type="InterPro" id="IPR036866">
    <property type="entry name" value="RibonucZ/Hydroxyglut_hydro"/>
</dbReference>
<comment type="similarity">
    <text evidence="1">Belongs to the metallo-beta-lactamase superfamily.</text>
</comment>
<proteinExistence type="inferred from homology"/>
<gene>
    <name evidence="6" type="ORF">ABIE04_003232</name>
</gene>
<dbReference type="Pfam" id="PF00753">
    <property type="entry name" value="Lactamase_B"/>
    <property type="match status" value="1"/>
</dbReference>
<dbReference type="EMBL" id="JBEPSD010000003">
    <property type="protein sequence ID" value="MET4570853.1"/>
    <property type="molecule type" value="Genomic_DNA"/>
</dbReference>